<dbReference type="RefSeq" id="WP_106293858.1">
    <property type="nucleotide sequence ID" value="NZ_PVTH01000007.1"/>
</dbReference>
<dbReference type="Proteomes" id="UP000238034">
    <property type="component" value="Unassembled WGS sequence"/>
</dbReference>
<evidence type="ECO:0000313" key="1">
    <source>
        <dbReference type="EMBL" id="PRY51528.1"/>
    </source>
</evidence>
<dbReference type="AlphaFoldDB" id="A0A2T0U108"/>
<gene>
    <name evidence="1" type="ORF">B0I27_107114</name>
</gene>
<reference evidence="1 2" key="1">
    <citation type="submission" date="2018-03" db="EMBL/GenBank/DDBJ databases">
        <title>Genomic Encyclopedia of Type Strains, Phase III (KMG-III): the genomes of soil and plant-associated and newly described type strains.</title>
        <authorList>
            <person name="Whitman W."/>
        </authorList>
    </citation>
    <scope>NUCLEOTIDE SEQUENCE [LARGE SCALE GENOMIC DNA]</scope>
    <source>
        <strain evidence="1 2">CGMCC 1.9313</strain>
    </source>
</reference>
<keyword evidence="2" id="KW-1185">Reference proteome</keyword>
<name>A0A2T0U108_9SPHI</name>
<comment type="caution">
    <text evidence="1">The sequence shown here is derived from an EMBL/GenBank/DDBJ whole genome shotgun (WGS) entry which is preliminary data.</text>
</comment>
<proteinExistence type="predicted"/>
<sequence>MKATNLPTTEPRIVKKVDVKNLKVKGYDSDNAYPQRIIGLVDASPTTKQAIGIYTKFIVGGGFVDEKFYKTKINRRGLTPDDLLSRVGSDLARHRGYAAHINWNALYEVDTVYYTPFENVREGLEGTEYEGMFATYDNWDGTNGKMKKDDIVWTFPFNSDPSVIEQQVERAGGWDNYKGQTYYFSYDFEVYPLASCDAIIESMLSEIASDRTTTTNLRNNFSLKTIFVNIGEFEDEDERDEFKTNMKKFVGPDGEQVMIAEANDKEKVPQLIKVESMINDKLFQYTDEKVVRKIIRHYFQPAILHSVTDGGFFNKEQMQDAMDYYNGITRDERVKMEKFFEEVFSHYKEEINPTNNYQPKPLNYYEFTGTTPPAAPADNQE</sequence>
<protein>
    <recommendedName>
        <fullName evidence="3">Phage portal protein</fullName>
    </recommendedName>
</protein>
<accession>A0A2T0U108</accession>
<organism evidence="1 2">
    <name type="scientific">Arcticibacter pallidicorallinus</name>
    <dbReference type="NCBI Taxonomy" id="1259464"/>
    <lineage>
        <taxon>Bacteria</taxon>
        <taxon>Pseudomonadati</taxon>
        <taxon>Bacteroidota</taxon>
        <taxon>Sphingobacteriia</taxon>
        <taxon>Sphingobacteriales</taxon>
        <taxon>Sphingobacteriaceae</taxon>
        <taxon>Arcticibacter</taxon>
    </lineage>
</organism>
<evidence type="ECO:0000313" key="2">
    <source>
        <dbReference type="Proteomes" id="UP000238034"/>
    </source>
</evidence>
<evidence type="ECO:0008006" key="3">
    <source>
        <dbReference type="Google" id="ProtNLM"/>
    </source>
</evidence>
<dbReference type="OrthoDB" id="863187at2"/>
<dbReference type="EMBL" id="PVTH01000007">
    <property type="protein sequence ID" value="PRY51528.1"/>
    <property type="molecule type" value="Genomic_DNA"/>
</dbReference>